<protein>
    <submittedName>
        <fullName evidence="2">Type II toxin-antitoxin system Phd/YefM family antitoxin</fullName>
    </submittedName>
</protein>
<dbReference type="EMBL" id="JACJTB010000021">
    <property type="protein sequence ID" value="MBD2595956.1"/>
    <property type="molecule type" value="Genomic_DNA"/>
</dbReference>
<name>A0ABR8FX98_9NOSO</name>
<dbReference type="Proteomes" id="UP000603457">
    <property type="component" value="Unassembled WGS sequence"/>
</dbReference>
<evidence type="ECO:0000313" key="2">
    <source>
        <dbReference type="EMBL" id="MBD2595956.1"/>
    </source>
</evidence>
<keyword evidence="1" id="KW-0175">Coiled coil</keyword>
<feature type="coiled-coil region" evidence="1">
    <location>
        <begin position="28"/>
        <end position="55"/>
    </location>
</feature>
<dbReference type="RefSeq" id="WP_190968723.1">
    <property type="nucleotide sequence ID" value="NZ_JACJTB010000021.1"/>
</dbReference>
<proteinExistence type="predicted"/>
<reference evidence="2 3" key="1">
    <citation type="journal article" date="2020" name="ISME J.">
        <title>Comparative genomics reveals insights into cyanobacterial evolution and habitat adaptation.</title>
        <authorList>
            <person name="Chen M.Y."/>
            <person name="Teng W.K."/>
            <person name="Zhao L."/>
            <person name="Hu C.X."/>
            <person name="Zhou Y.K."/>
            <person name="Han B.P."/>
            <person name="Song L.R."/>
            <person name="Shu W.S."/>
        </authorList>
    </citation>
    <scope>NUCLEOTIDE SEQUENCE [LARGE SCALE GENOMIC DNA]</scope>
    <source>
        <strain evidence="2 3">FACHB-130</strain>
    </source>
</reference>
<evidence type="ECO:0000313" key="3">
    <source>
        <dbReference type="Proteomes" id="UP000603457"/>
    </source>
</evidence>
<comment type="caution">
    <text evidence="2">The sequence shown here is derived from an EMBL/GenBank/DDBJ whole genome shotgun (WGS) entry which is preliminary data.</text>
</comment>
<gene>
    <name evidence="2" type="ORF">H6G74_16710</name>
</gene>
<evidence type="ECO:0000256" key="1">
    <source>
        <dbReference type="SAM" id="Coils"/>
    </source>
</evidence>
<organism evidence="2 3">
    <name type="scientific">Nostoc spongiaeforme FACHB-130</name>
    <dbReference type="NCBI Taxonomy" id="1357510"/>
    <lineage>
        <taxon>Bacteria</taxon>
        <taxon>Bacillati</taxon>
        <taxon>Cyanobacteriota</taxon>
        <taxon>Cyanophyceae</taxon>
        <taxon>Nostocales</taxon>
        <taxon>Nostocaceae</taxon>
        <taxon>Nostoc</taxon>
    </lineage>
</organism>
<accession>A0ABR8FX98</accession>
<sequence length="65" mass="7610">MIELHPEFLTKDGQKQFAVLPYEEFLKVQELLEDLEDLKDLREAKEEEKDSVSVSLSEVKKMLLS</sequence>
<keyword evidence="3" id="KW-1185">Reference proteome</keyword>